<evidence type="ECO:0000313" key="9">
    <source>
        <dbReference type="Proteomes" id="UP000829364"/>
    </source>
</evidence>
<dbReference type="InterPro" id="IPR015500">
    <property type="entry name" value="Peptidase_S8_subtilisin-rel"/>
</dbReference>
<dbReference type="PROSITE" id="PS51892">
    <property type="entry name" value="SUBTILASE"/>
    <property type="match status" value="1"/>
</dbReference>
<evidence type="ECO:0000256" key="2">
    <source>
        <dbReference type="ARBA" id="ARBA00022801"/>
    </source>
</evidence>
<sequence>MWQLVLLSQVIPAFGALAKEFEEREISDQSLADDARDCYSDIISIGQALFVSRGEWAPSVRDDVLMGLLEALETRLPKGWGPSLFYFTASTSAGEQDEEGRFPRLKDLSKSLRSNDLGGFDECLELPSQPGEVRDEYLTLVGRKVSLFHKRERQSRAERQTFVRRIRLAGKHLLDVYCRDTSTADVEEFNLSQHPSHGMKELANRLYTLLERHWNCRCPQHQQAAGLTGKREARLSLIQYRQLAPKVTASEAPAQSYCPAKFEVLLPVCRDIIEWKVTNVEVKRQTAQSVARPDRHLVSDDICQWLFDSDGFQVDFVAEYNSLWHLTPNLLDGVADSYTVMESLDQLLGDGAAISDVAKYTPREKLTLCYILANSMLFLYPGSWFHSTWSSMNVYFVCRANGSSQSPVSSPVLTFPYLSVELQQAQQQKSPRPHMQYHPHPAVLALGIIFLEIATGDKFNRSQEKEQWKAFNYDGLHALKRLEECEARSERDRSKRISPALYKATRSCLKLEPPSNFPSQSLAHEGPIRQYILSCIIQPLASELRDGYKVRLEELGKFLMSEKAMESSNKSTGQHTCKRGTTARRRSSAAAVDLSLAELEERVEITIGKRREICLLADGRDTDGETRVDPVKVSMAERWLEYHKDATSRIRNELRNSTLCDAQRVKIAILDSGIELSGTQKAQYGFDARVLYRSFVDPERANTQWNDEDGHGTHLAVLLREIAENAVICVARVFKKKPHIVESAESIAKALRYAVDTWQVDIVVMSFGFGEENGTVSEAIDYAASKKVLMFAAASNDGKNRPDGVAWPASRTDVFCVHAADGYGNPSLFTPSPQDNMRVMALGECVRSAWPPFPESSKRKMPDNRKLMSGTSCAAVITAGIAAVVLDYARGYLGEQEWWRLRRYDSMWRMFKELGGKGSTTGYWWINYWTLFDPKRRAPWIKETIRGFIES</sequence>
<dbReference type="Gene3D" id="3.40.50.200">
    <property type="entry name" value="Peptidase S8/S53 domain"/>
    <property type="match status" value="1"/>
</dbReference>
<dbReference type="RefSeq" id="XP_047848086.1">
    <property type="nucleotide sequence ID" value="XM_047992073.1"/>
</dbReference>
<feature type="domain" description="DUF7580" evidence="7">
    <location>
        <begin position="197"/>
        <end position="545"/>
    </location>
</feature>
<feature type="chain" id="PRO_5040398288" description="Peptidase S8/S53 domain-containing protein" evidence="5">
    <location>
        <begin position="19"/>
        <end position="951"/>
    </location>
</feature>
<evidence type="ECO:0000256" key="3">
    <source>
        <dbReference type="ARBA" id="ARBA00022825"/>
    </source>
</evidence>
<feature type="active site" description="Charge relay system" evidence="4">
    <location>
        <position position="872"/>
    </location>
</feature>
<keyword evidence="2 4" id="KW-0378">Hydrolase</keyword>
<evidence type="ECO:0000313" key="8">
    <source>
        <dbReference type="EMBL" id="UNI24605.1"/>
    </source>
</evidence>
<dbReference type="EMBL" id="CP086365">
    <property type="protein sequence ID" value="UNI24605.1"/>
    <property type="molecule type" value="Genomic_DNA"/>
</dbReference>
<keyword evidence="3 4" id="KW-0720">Serine protease</keyword>
<name>A0A9Q8VF41_9HYPO</name>
<dbReference type="PRINTS" id="PR00723">
    <property type="entry name" value="SUBTILISIN"/>
</dbReference>
<evidence type="ECO:0000259" key="6">
    <source>
        <dbReference type="Pfam" id="PF00082"/>
    </source>
</evidence>
<comment type="similarity">
    <text evidence="4">Belongs to the peptidase S8 family.</text>
</comment>
<dbReference type="Pfam" id="PF00082">
    <property type="entry name" value="Peptidase_S8"/>
    <property type="match status" value="1"/>
</dbReference>
<dbReference type="InterPro" id="IPR056002">
    <property type="entry name" value="DUF7580"/>
</dbReference>
<evidence type="ECO:0008006" key="10">
    <source>
        <dbReference type="Google" id="ProtNLM"/>
    </source>
</evidence>
<dbReference type="AlphaFoldDB" id="A0A9Q8VF41"/>
<dbReference type="Pfam" id="PF24476">
    <property type="entry name" value="DUF7580"/>
    <property type="match status" value="1"/>
</dbReference>
<dbReference type="InterPro" id="IPR036852">
    <property type="entry name" value="Peptidase_S8/S53_dom_sf"/>
</dbReference>
<feature type="active site" description="Charge relay system" evidence="4">
    <location>
        <position position="711"/>
    </location>
</feature>
<keyword evidence="1 4" id="KW-0645">Protease</keyword>
<dbReference type="Proteomes" id="UP000829364">
    <property type="component" value="Chromosome 12"/>
</dbReference>
<gene>
    <name evidence="8" type="ORF">JDV02_010340</name>
</gene>
<proteinExistence type="inferred from homology"/>
<feature type="signal peptide" evidence="5">
    <location>
        <begin position="1"/>
        <end position="18"/>
    </location>
</feature>
<protein>
    <recommendedName>
        <fullName evidence="10">Peptidase S8/S53 domain-containing protein</fullName>
    </recommendedName>
</protein>
<evidence type="ECO:0000259" key="7">
    <source>
        <dbReference type="Pfam" id="PF24476"/>
    </source>
</evidence>
<dbReference type="GO" id="GO:0004252">
    <property type="term" value="F:serine-type endopeptidase activity"/>
    <property type="evidence" value="ECO:0007669"/>
    <property type="project" value="UniProtKB-UniRule"/>
</dbReference>
<accession>A0A9Q8VF41</accession>
<dbReference type="SUPFAM" id="SSF52743">
    <property type="entry name" value="Subtilisin-like"/>
    <property type="match status" value="1"/>
</dbReference>
<reference evidence="8" key="1">
    <citation type="submission" date="2021-11" db="EMBL/GenBank/DDBJ databases">
        <title>Purpureocillium_takamizusanense_genome.</title>
        <authorList>
            <person name="Nguyen N.-H."/>
        </authorList>
    </citation>
    <scope>NUCLEOTIDE SEQUENCE</scope>
    <source>
        <strain evidence="8">PT3</strain>
    </source>
</reference>
<dbReference type="OrthoDB" id="4928262at2759"/>
<keyword evidence="9" id="KW-1185">Reference proteome</keyword>
<feature type="active site" description="Charge relay system" evidence="4">
    <location>
        <position position="671"/>
    </location>
</feature>
<organism evidence="8 9">
    <name type="scientific">Purpureocillium takamizusanense</name>
    <dbReference type="NCBI Taxonomy" id="2060973"/>
    <lineage>
        <taxon>Eukaryota</taxon>
        <taxon>Fungi</taxon>
        <taxon>Dikarya</taxon>
        <taxon>Ascomycota</taxon>
        <taxon>Pezizomycotina</taxon>
        <taxon>Sordariomycetes</taxon>
        <taxon>Hypocreomycetidae</taxon>
        <taxon>Hypocreales</taxon>
        <taxon>Ophiocordycipitaceae</taxon>
        <taxon>Purpureocillium</taxon>
    </lineage>
</organism>
<dbReference type="PANTHER" id="PTHR35186:SF4">
    <property type="entry name" value="PRION-INHIBITION AND PROPAGATION HELO DOMAIN-CONTAINING PROTEIN"/>
    <property type="match status" value="1"/>
</dbReference>
<evidence type="ECO:0000256" key="4">
    <source>
        <dbReference type="PROSITE-ProRule" id="PRU01240"/>
    </source>
</evidence>
<keyword evidence="5" id="KW-0732">Signal</keyword>
<dbReference type="InterPro" id="IPR000209">
    <property type="entry name" value="Peptidase_S8/S53_dom"/>
</dbReference>
<feature type="domain" description="Peptidase S8/S53" evidence="6">
    <location>
        <begin position="664"/>
        <end position="890"/>
    </location>
</feature>
<evidence type="ECO:0000256" key="1">
    <source>
        <dbReference type="ARBA" id="ARBA00022670"/>
    </source>
</evidence>
<dbReference type="GO" id="GO:0006508">
    <property type="term" value="P:proteolysis"/>
    <property type="evidence" value="ECO:0007669"/>
    <property type="project" value="UniProtKB-KW"/>
</dbReference>
<dbReference type="KEGG" id="ptkz:JDV02_010340"/>
<dbReference type="PANTHER" id="PTHR35186">
    <property type="entry name" value="ANK_REP_REGION DOMAIN-CONTAINING PROTEIN"/>
    <property type="match status" value="1"/>
</dbReference>
<evidence type="ECO:0000256" key="5">
    <source>
        <dbReference type="SAM" id="SignalP"/>
    </source>
</evidence>
<dbReference type="CDD" id="cd00306">
    <property type="entry name" value="Peptidases_S8_S53"/>
    <property type="match status" value="1"/>
</dbReference>
<dbReference type="GeneID" id="72072284"/>